<dbReference type="Proteomes" id="UP000298663">
    <property type="component" value="Unassembled WGS sequence"/>
</dbReference>
<proteinExistence type="predicted"/>
<reference evidence="1 2" key="1">
    <citation type="journal article" date="2015" name="Genome Biol.">
        <title>Comparative genomics of Steinernema reveals deeply conserved gene regulatory networks.</title>
        <authorList>
            <person name="Dillman A.R."/>
            <person name="Macchietto M."/>
            <person name="Porter C.F."/>
            <person name="Rogers A."/>
            <person name="Williams B."/>
            <person name="Antoshechkin I."/>
            <person name="Lee M.M."/>
            <person name="Goodwin Z."/>
            <person name="Lu X."/>
            <person name="Lewis E.E."/>
            <person name="Goodrich-Blair H."/>
            <person name="Stock S.P."/>
            <person name="Adams B.J."/>
            <person name="Sternberg P.W."/>
            <person name="Mortazavi A."/>
        </authorList>
    </citation>
    <scope>NUCLEOTIDE SEQUENCE [LARGE SCALE GENOMIC DNA]</scope>
    <source>
        <strain evidence="1 2">ALL</strain>
    </source>
</reference>
<sequence>MEILVVSLTALFLLSAAAIGWLSFRLLRLVYKRRYETNLKTHVKEHSSVNSGEKDPTSFNIAIAAASIGDGLKRSEKKFALPQQNLPLPTYEEIVNNWKVDPNPEIPPKYGYGYLV</sequence>
<name>A0A4U5NGD5_STECR</name>
<evidence type="ECO:0000313" key="2">
    <source>
        <dbReference type="Proteomes" id="UP000298663"/>
    </source>
</evidence>
<gene>
    <name evidence="1" type="ORF">L596_015567</name>
</gene>
<dbReference type="AlphaFoldDB" id="A0A4U5NGD5"/>
<keyword evidence="2" id="KW-1185">Reference proteome</keyword>
<accession>A0A4U5NGD5</accession>
<comment type="caution">
    <text evidence="1">The sequence shown here is derived from an EMBL/GenBank/DDBJ whole genome shotgun (WGS) entry which is preliminary data.</text>
</comment>
<organism evidence="1 2">
    <name type="scientific">Steinernema carpocapsae</name>
    <name type="common">Entomopathogenic nematode</name>
    <dbReference type="NCBI Taxonomy" id="34508"/>
    <lineage>
        <taxon>Eukaryota</taxon>
        <taxon>Metazoa</taxon>
        <taxon>Ecdysozoa</taxon>
        <taxon>Nematoda</taxon>
        <taxon>Chromadorea</taxon>
        <taxon>Rhabditida</taxon>
        <taxon>Tylenchina</taxon>
        <taxon>Panagrolaimomorpha</taxon>
        <taxon>Strongyloidoidea</taxon>
        <taxon>Steinernematidae</taxon>
        <taxon>Steinernema</taxon>
    </lineage>
</organism>
<dbReference type="EMBL" id="AZBU02000004">
    <property type="protein sequence ID" value="TKR81743.1"/>
    <property type="molecule type" value="Genomic_DNA"/>
</dbReference>
<reference evidence="1 2" key="2">
    <citation type="journal article" date="2019" name="G3 (Bethesda)">
        <title>Hybrid Assembly of the Genome of the Entomopathogenic Nematode Steinernema carpocapsae Identifies the X-Chromosome.</title>
        <authorList>
            <person name="Serra L."/>
            <person name="Macchietto M."/>
            <person name="Macias-Munoz A."/>
            <person name="McGill C.J."/>
            <person name="Rodriguez I.M."/>
            <person name="Rodriguez B."/>
            <person name="Murad R."/>
            <person name="Mortazavi A."/>
        </authorList>
    </citation>
    <scope>NUCLEOTIDE SEQUENCE [LARGE SCALE GENOMIC DNA]</scope>
    <source>
        <strain evidence="1 2">ALL</strain>
    </source>
</reference>
<dbReference type="OrthoDB" id="10331618at2759"/>
<protein>
    <submittedName>
        <fullName evidence="1">Uncharacterized protein</fullName>
    </submittedName>
</protein>
<evidence type="ECO:0000313" key="1">
    <source>
        <dbReference type="EMBL" id="TKR81743.1"/>
    </source>
</evidence>